<evidence type="ECO:0000256" key="4">
    <source>
        <dbReference type="ARBA" id="ARBA00022692"/>
    </source>
</evidence>
<feature type="transmembrane region" description="Helical" evidence="7">
    <location>
        <begin position="12"/>
        <end position="34"/>
    </location>
</feature>
<dbReference type="InterPro" id="IPR051907">
    <property type="entry name" value="DoxX-like_oxidoreductase"/>
</dbReference>
<evidence type="ECO:0000256" key="7">
    <source>
        <dbReference type="SAM" id="Phobius"/>
    </source>
</evidence>
<dbReference type="Proteomes" id="UP000629420">
    <property type="component" value="Chromosome"/>
</dbReference>
<gene>
    <name evidence="8" type="ORF">JK629_11960</name>
</gene>
<feature type="transmembrane region" description="Helical" evidence="7">
    <location>
        <begin position="81"/>
        <end position="98"/>
    </location>
</feature>
<name>A0ABX7DQC8_9FLAO</name>
<comment type="subcellular location">
    <subcellularLocation>
        <location evidence="1">Cell membrane</location>
        <topology evidence="1">Multi-pass membrane protein</topology>
    </subcellularLocation>
</comment>
<dbReference type="InterPro" id="IPR032808">
    <property type="entry name" value="DoxX"/>
</dbReference>
<keyword evidence="9" id="KW-1185">Reference proteome</keyword>
<proteinExistence type="inferred from homology"/>
<dbReference type="PANTHER" id="PTHR33452">
    <property type="entry name" value="OXIDOREDUCTASE CATD-RELATED"/>
    <property type="match status" value="1"/>
</dbReference>
<organism evidence="8 9">
    <name type="scientific">Aequorivita iocasae</name>
    <dbReference type="NCBI Taxonomy" id="2803865"/>
    <lineage>
        <taxon>Bacteria</taxon>
        <taxon>Pseudomonadati</taxon>
        <taxon>Bacteroidota</taxon>
        <taxon>Flavobacteriia</taxon>
        <taxon>Flavobacteriales</taxon>
        <taxon>Flavobacteriaceae</taxon>
        <taxon>Aequorivita</taxon>
    </lineage>
</organism>
<evidence type="ECO:0000256" key="1">
    <source>
        <dbReference type="ARBA" id="ARBA00004651"/>
    </source>
</evidence>
<sequence>MKKLLNIELNENTVSIAVLLLRFGVGIMMLVHGIPKLYMLFSGDIQFPSVMGMSATFSLVLTVVAEVLCSILLLIGLFTRIAAIPLIITMLVAVLMIHGSDPYAMKELGLFYLLAYVLVLILGSGKYSFDAILKNYQLEE</sequence>
<evidence type="ECO:0000256" key="3">
    <source>
        <dbReference type="ARBA" id="ARBA00022475"/>
    </source>
</evidence>
<dbReference type="PANTHER" id="PTHR33452:SF1">
    <property type="entry name" value="INNER MEMBRANE PROTEIN YPHA-RELATED"/>
    <property type="match status" value="1"/>
</dbReference>
<feature type="transmembrane region" description="Helical" evidence="7">
    <location>
        <begin position="54"/>
        <end position="74"/>
    </location>
</feature>
<reference evidence="8 9" key="1">
    <citation type="submission" date="2021-01" db="EMBL/GenBank/DDBJ databases">
        <title>Aequorivita sp. strain KX20305, a bacterium isolated from the sediment collected at a cold seep field in South China Sea.</title>
        <authorList>
            <person name="Zhang H."/>
            <person name="Li C."/>
        </authorList>
    </citation>
    <scope>NUCLEOTIDE SEQUENCE [LARGE SCALE GENOMIC DNA]</scope>
    <source>
        <strain evidence="8 9">KX20305</strain>
    </source>
</reference>
<keyword evidence="3" id="KW-1003">Cell membrane</keyword>
<keyword evidence="6 7" id="KW-0472">Membrane</keyword>
<evidence type="ECO:0000256" key="6">
    <source>
        <dbReference type="ARBA" id="ARBA00023136"/>
    </source>
</evidence>
<dbReference type="EMBL" id="CP068439">
    <property type="protein sequence ID" value="QQX76045.1"/>
    <property type="molecule type" value="Genomic_DNA"/>
</dbReference>
<dbReference type="Pfam" id="PF07681">
    <property type="entry name" value="DoxX"/>
    <property type="match status" value="1"/>
</dbReference>
<evidence type="ECO:0000313" key="9">
    <source>
        <dbReference type="Proteomes" id="UP000629420"/>
    </source>
</evidence>
<evidence type="ECO:0000256" key="2">
    <source>
        <dbReference type="ARBA" id="ARBA00006679"/>
    </source>
</evidence>
<dbReference type="RefSeq" id="WP_202335856.1">
    <property type="nucleotide sequence ID" value="NZ_CP068439.1"/>
</dbReference>
<keyword evidence="4 7" id="KW-0812">Transmembrane</keyword>
<evidence type="ECO:0000256" key="5">
    <source>
        <dbReference type="ARBA" id="ARBA00022989"/>
    </source>
</evidence>
<comment type="similarity">
    <text evidence="2">Belongs to the DoxX family.</text>
</comment>
<protein>
    <submittedName>
        <fullName evidence="8">DoxX family protein</fullName>
    </submittedName>
</protein>
<evidence type="ECO:0000313" key="8">
    <source>
        <dbReference type="EMBL" id="QQX76045.1"/>
    </source>
</evidence>
<accession>A0ABX7DQC8</accession>
<keyword evidence="5 7" id="KW-1133">Transmembrane helix</keyword>
<feature type="transmembrane region" description="Helical" evidence="7">
    <location>
        <begin position="110"/>
        <end position="129"/>
    </location>
</feature>